<dbReference type="Proteomes" id="UP001163321">
    <property type="component" value="Chromosome 12"/>
</dbReference>
<organism evidence="1 2">
    <name type="scientific">Peronosclerospora sorghi</name>
    <dbReference type="NCBI Taxonomy" id="230839"/>
    <lineage>
        <taxon>Eukaryota</taxon>
        <taxon>Sar</taxon>
        <taxon>Stramenopiles</taxon>
        <taxon>Oomycota</taxon>
        <taxon>Peronosporomycetes</taxon>
        <taxon>Peronosporales</taxon>
        <taxon>Peronosporaceae</taxon>
        <taxon>Peronosclerospora</taxon>
    </lineage>
</organism>
<proteinExistence type="predicted"/>
<name>A0ACC0WIV3_9STRA</name>
<comment type="caution">
    <text evidence="1">The sequence shown here is derived from an EMBL/GenBank/DDBJ whole genome shotgun (WGS) entry which is preliminary data.</text>
</comment>
<evidence type="ECO:0000313" key="1">
    <source>
        <dbReference type="EMBL" id="KAI9918790.1"/>
    </source>
</evidence>
<reference evidence="1 2" key="1">
    <citation type="journal article" date="2022" name="bioRxiv">
        <title>The genome of the oomycete Peronosclerospora sorghi, a cosmopolitan pathogen of maize and sorghum, is inflated with dispersed pseudogenes.</title>
        <authorList>
            <person name="Fletcher K."/>
            <person name="Martin F."/>
            <person name="Isakeit T."/>
            <person name="Cavanaugh K."/>
            <person name="Magill C."/>
            <person name="Michelmore R."/>
        </authorList>
    </citation>
    <scope>NUCLEOTIDE SEQUENCE [LARGE SCALE GENOMIC DNA]</scope>
    <source>
        <strain evidence="1">P6</strain>
    </source>
</reference>
<evidence type="ECO:0000313" key="2">
    <source>
        <dbReference type="Proteomes" id="UP001163321"/>
    </source>
</evidence>
<gene>
    <name evidence="1" type="ORF">PsorP6_011339</name>
</gene>
<protein>
    <submittedName>
        <fullName evidence="1">Uncharacterized protein</fullName>
    </submittedName>
</protein>
<accession>A0ACC0WIV3</accession>
<keyword evidence="2" id="KW-1185">Reference proteome</keyword>
<sequence length="76" mass="8847">MTSLAAFYSSLEYSKLSFLTRGSQFIGAIFQCCRSFEIFLVSDNIECPWTKSSDIINSYRTKIFLCFHLELNPIFR</sequence>
<dbReference type="EMBL" id="CM047591">
    <property type="protein sequence ID" value="KAI9918790.1"/>
    <property type="molecule type" value="Genomic_DNA"/>
</dbReference>